<comment type="caution">
    <text evidence="2">The sequence shown here is derived from an EMBL/GenBank/DDBJ whole genome shotgun (WGS) entry which is preliminary data.</text>
</comment>
<accession>X0VVX0</accession>
<dbReference type="InterPro" id="IPR016181">
    <property type="entry name" value="Acyl_CoA_acyltransferase"/>
</dbReference>
<feature type="domain" description="BioF2-like acetyltransferase" evidence="1">
    <location>
        <begin position="8"/>
        <end position="136"/>
    </location>
</feature>
<feature type="non-terminal residue" evidence="2">
    <location>
        <position position="1"/>
    </location>
</feature>
<dbReference type="SUPFAM" id="SSF55729">
    <property type="entry name" value="Acyl-CoA N-acyltransferases (Nat)"/>
    <property type="match status" value="1"/>
</dbReference>
<dbReference type="EMBL" id="BARS01037751">
    <property type="protein sequence ID" value="GAG15277.1"/>
    <property type="molecule type" value="Genomic_DNA"/>
</dbReference>
<name>X0VVX0_9ZZZZ</name>
<evidence type="ECO:0000259" key="1">
    <source>
        <dbReference type="Pfam" id="PF13480"/>
    </source>
</evidence>
<dbReference type="InterPro" id="IPR038740">
    <property type="entry name" value="BioF2-like_GNAT_dom"/>
</dbReference>
<gene>
    <name evidence="2" type="ORF">S01H1_57845</name>
</gene>
<dbReference type="AlphaFoldDB" id="X0VVX0"/>
<protein>
    <recommendedName>
        <fullName evidence="1">BioF2-like acetyltransferase domain-containing protein</fullName>
    </recommendedName>
</protein>
<sequence length="190" mass="22329">EINNIGKLKLQRIHGSAGVKSLFQEYKNFSVKTFKERGDISAFEDTKRCQFYKEVLLAFDNKSRLDAHKLSVGHHTLGISFGYRFGKGFKWILTTFNPDFYKLRPGHLLIEALINEAIRNEDPFFDMYYGGEVFYKQQWHPQMIPLKRIEICRNNIFNKSISLTRNALRSNKIVMESARKLRKKAKKIFT</sequence>
<evidence type="ECO:0000313" key="2">
    <source>
        <dbReference type="EMBL" id="GAG15277.1"/>
    </source>
</evidence>
<proteinExistence type="predicted"/>
<dbReference type="Pfam" id="PF13480">
    <property type="entry name" value="Acetyltransf_6"/>
    <property type="match status" value="1"/>
</dbReference>
<organism evidence="2">
    <name type="scientific">marine sediment metagenome</name>
    <dbReference type="NCBI Taxonomy" id="412755"/>
    <lineage>
        <taxon>unclassified sequences</taxon>
        <taxon>metagenomes</taxon>
        <taxon>ecological metagenomes</taxon>
    </lineage>
</organism>
<reference evidence="2" key="1">
    <citation type="journal article" date="2014" name="Front. Microbiol.">
        <title>High frequency of phylogenetically diverse reductive dehalogenase-homologous genes in deep subseafloor sedimentary metagenomes.</title>
        <authorList>
            <person name="Kawai M."/>
            <person name="Futagami T."/>
            <person name="Toyoda A."/>
            <person name="Takaki Y."/>
            <person name="Nishi S."/>
            <person name="Hori S."/>
            <person name="Arai W."/>
            <person name="Tsubouchi T."/>
            <person name="Morono Y."/>
            <person name="Uchiyama I."/>
            <person name="Ito T."/>
            <person name="Fujiyama A."/>
            <person name="Inagaki F."/>
            <person name="Takami H."/>
        </authorList>
    </citation>
    <scope>NUCLEOTIDE SEQUENCE</scope>
    <source>
        <strain evidence="2">Expedition CK06-06</strain>
    </source>
</reference>